<keyword evidence="2" id="KW-0732">Signal</keyword>
<dbReference type="RefSeq" id="WP_111315651.1">
    <property type="nucleotide sequence ID" value="NZ_QEPW01000011.1"/>
</dbReference>
<gene>
    <name evidence="4" type="ORF">DPV87_07070</name>
</gene>
<feature type="compositionally biased region" description="Polar residues" evidence="1">
    <location>
        <begin position="24"/>
        <end position="37"/>
    </location>
</feature>
<dbReference type="EMBL" id="QEPW01000011">
    <property type="protein sequence ID" value="RDE90453.1"/>
    <property type="molecule type" value="Genomic_DNA"/>
</dbReference>
<evidence type="ECO:0000313" key="4">
    <source>
        <dbReference type="EMBL" id="RDE90453.1"/>
    </source>
</evidence>
<feature type="signal peptide" evidence="2">
    <location>
        <begin position="1"/>
        <end position="19"/>
    </location>
</feature>
<organism evidence="4 5">
    <name type="scientific">Haemophilus parainfluenzae</name>
    <dbReference type="NCBI Taxonomy" id="729"/>
    <lineage>
        <taxon>Bacteria</taxon>
        <taxon>Pseudomonadati</taxon>
        <taxon>Pseudomonadota</taxon>
        <taxon>Gammaproteobacteria</taxon>
        <taxon>Pasteurellales</taxon>
        <taxon>Pasteurellaceae</taxon>
        <taxon>Haemophilus</taxon>
    </lineage>
</organism>
<dbReference type="Proteomes" id="UP000253910">
    <property type="component" value="Unassembled WGS sequence"/>
</dbReference>
<evidence type="ECO:0000259" key="3">
    <source>
        <dbReference type="Pfam" id="PF01298"/>
    </source>
</evidence>
<dbReference type="AlphaFoldDB" id="A0A369YZM3"/>
<feature type="domain" description="Transferrin-binding protein B C-lobe/N-lobe beta-barrel" evidence="3">
    <location>
        <begin position="165"/>
        <end position="288"/>
    </location>
</feature>
<dbReference type="InterPro" id="IPR011250">
    <property type="entry name" value="OMP/PagP_B-barrel"/>
</dbReference>
<evidence type="ECO:0000256" key="1">
    <source>
        <dbReference type="SAM" id="MobiDB-lite"/>
    </source>
</evidence>
<dbReference type="Pfam" id="PF01298">
    <property type="entry name" value="TbpB_B_D"/>
    <property type="match status" value="1"/>
</dbReference>
<evidence type="ECO:0000256" key="2">
    <source>
        <dbReference type="SAM" id="SignalP"/>
    </source>
</evidence>
<feature type="chain" id="PRO_5016770137" description="Transferrin-binding protein B C-lobe/N-lobe beta-barrel domain-containing protein" evidence="2">
    <location>
        <begin position="20"/>
        <end position="289"/>
    </location>
</feature>
<evidence type="ECO:0000313" key="5">
    <source>
        <dbReference type="Proteomes" id="UP000253910"/>
    </source>
</evidence>
<protein>
    <recommendedName>
        <fullName evidence="3">Transferrin-binding protein B C-lobe/N-lobe beta-barrel domain-containing protein</fullName>
    </recommendedName>
</protein>
<dbReference type="InterPro" id="IPR001677">
    <property type="entry name" value="TbpB_B_D"/>
</dbReference>
<proteinExistence type="predicted"/>
<sequence length="289" mass="31448">MKFNLSKLSLTILATVTLAACGSSGDSNTQPVNQIKPTEQVKPAEPVKPAEQPKNEEQIVLSRVGFEVNKENRVVTTIERQIHDNNNVNLVNVEGQEIEIIPSGYYERPGFIGINAKELLEEFSPKSQRSVSGKNYKNIRWGTFTDPSLNSYYHVAFGVNPTTEMPQSGIVNYTGYGSHLEAAKKEEYFLSSARLTANFADKTLNGTISLAKTGFNDVLVSNDIAGGALSPEIHFDDISLSAKIQGNKFSGTSDKGVHTEGGFYGKDAEEVAGTYKGKDVMGVFGARKN</sequence>
<dbReference type="SUPFAM" id="SSF56925">
    <property type="entry name" value="OMPA-like"/>
    <property type="match status" value="1"/>
</dbReference>
<reference evidence="4 5" key="1">
    <citation type="submission" date="2018-05" db="EMBL/GenBank/DDBJ databases">
        <title>Draft Genome Sequences for a Diverse set of 7 Haemophilus Species.</title>
        <authorList>
            <person name="Nichols M."/>
            <person name="Topaz N."/>
            <person name="Wang X."/>
            <person name="Wang X."/>
            <person name="Boxrud D."/>
        </authorList>
    </citation>
    <scope>NUCLEOTIDE SEQUENCE [LARGE SCALE GENOMIC DNA]</scope>
    <source>
        <strain evidence="4 5">C2008001710</strain>
    </source>
</reference>
<dbReference type="PROSITE" id="PS51257">
    <property type="entry name" value="PROKAR_LIPOPROTEIN"/>
    <property type="match status" value="1"/>
</dbReference>
<comment type="caution">
    <text evidence="4">The sequence shown here is derived from an EMBL/GenBank/DDBJ whole genome shotgun (WGS) entry which is preliminary data.</text>
</comment>
<dbReference type="Gene3D" id="2.40.160.90">
    <property type="match status" value="1"/>
</dbReference>
<feature type="region of interest" description="Disordered" evidence="1">
    <location>
        <begin position="23"/>
        <end position="53"/>
    </location>
</feature>
<accession>A0A369YZM3</accession>
<name>A0A369YZM3_HAEPA</name>